<dbReference type="PANTHER" id="PTHR43420">
    <property type="entry name" value="ACETYLTRANSFERASE"/>
    <property type="match status" value="1"/>
</dbReference>
<name>A0ABU3B6E0_9GAMM</name>
<evidence type="ECO:0000313" key="9">
    <source>
        <dbReference type="Proteomes" id="UP001259982"/>
    </source>
</evidence>
<comment type="subcellular location">
    <subcellularLocation>
        <location evidence="5 6">Cytoplasm</location>
    </subcellularLocation>
</comment>
<dbReference type="HAMAP" id="MF_02210">
    <property type="entry name" value="RimI"/>
    <property type="match status" value="1"/>
</dbReference>
<dbReference type="SUPFAM" id="SSF55729">
    <property type="entry name" value="Acyl-CoA N-acyltransferases (Nat)"/>
    <property type="match status" value="1"/>
</dbReference>
<keyword evidence="4 5" id="KW-0012">Acyltransferase</keyword>
<dbReference type="EMBL" id="JAVRHY010000003">
    <property type="protein sequence ID" value="MDT0617700.1"/>
    <property type="molecule type" value="Genomic_DNA"/>
</dbReference>
<dbReference type="RefSeq" id="WP_311657580.1">
    <property type="nucleotide sequence ID" value="NZ_JAVRHY010000003.1"/>
</dbReference>
<evidence type="ECO:0000256" key="1">
    <source>
        <dbReference type="ARBA" id="ARBA00005395"/>
    </source>
</evidence>
<evidence type="ECO:0000256" key="6">
    <source>
        <dbReference type="RuleBase" id="RU363094"/>
    </source>
</evidence>
<dbReference type="InterPro" id="IPR050680">
    <property type="entry name" value="YpeA/RimI_acetyltransf"/>
</dbReference>
<keyword evidence="8" id="KW-0689">Ribosomal protein</keyword>
<dbReference type="InterPro" id="IPR006464">
    <property type="entry name" value="AcTrfase_RimI/Ard1"/>
</dbReference>
<evidence type="ECO:0000256" key="3">
    <source>
        <dbReference type="ARBA" id="ARBA00022679"/>
    </source>
</evidence>
<comment type="catalytic activity">
    <reaction evidence="5 6">
        <text>N-terminal L-alanyl-[ribosomal protein bS18] + acetyl-CoA = N-terminal N(alpha)-acetyl-L-alanyl-[ribosomal protein bS18] + CoA + H(+)</text>
        <dbReference type="Rhea" id="RHEA:43756"/>
        <dbReference type="Rhea" id="RHEA-COMP:10676"/>
        <dbReference type="Rhea" id="RHEA-COMP:10677"/>
        <dbReference type="ChEBI" id="CHEBI:15378"/>
        <dbReference type="ChEBI" id="CHEBI:57287"/>
        <dbReference type="ChEBI" id="CHEBI:57288"/>
        <dbReference type="ChEBI" id="CHEBI:64718"/>
        <dbReference type="ChEBI" id="CHEBI:83683"/>
        <dbReference type="EC" id="2.3.1.266"/>
    </reaction>
</comment>
<evidence type="ECO:0000256" key="5">
    <source>
        <dbReference type="HAMAP-Rule" id="MF_02210"/>
    </source>
</evidence>
<keyword evidence="3 5" id="KW-0808">Transferase</keyword>
<dbReference type="EC" id="2.3.1.266" evidence="5 6"/>
<comment type="function">
    <text evidence="5 6">Acetylates the N-terminal alanine of ribosomal protein bS18.</text>
</comment>
<dbReference type="InterPro" id="IPR000182">
    <property type="entry name" value="GNAT_dom"/>
</dbReference>
<gene>
    <name evidence="5 8" type="primary">rimI</name>
    <name evidence="8" type="ORF">RM531_04375</name>
</gene>
<dbReference type="Pfam" id="PF00583">
    <property type="entry name" value="Acetyltransf_1"/>
    <property type="match status" value="1"/>
</dbReference>
<feature type="active site" description="Proton donor" evidence="5">
    <location>
        <position position="123"/>
    </location>
</feature>
<keyword evidence="9" id="KW-1185">Reference proteome</keyword>
<keyword evidence="8" id="KW-0687">Ribonucleoprotein</keyword>
<keyword evidence="2 5" id="KW-0963">Cytoplasm</keyword>
<evidence type="ECO:0000259" key="7">
    <source>
        <dbReference type="PROSITE" id="PS51186"/>
    </source>
</evidence>
<dbReference type="PROSITE" id="PS51186">
    <property type="entry name" value="GNAT"/>
    <property type="match status" value="1"/>
</dbReference>
<dbReference type="GO" id="GO:0005840">
    <property type="term" value="C:ribosome"/>
    <property type="evidence" value="ECO:0007669"/>
    <property type="project" value="UniProtKB-KW"/>
</dbReference>
<dbReference type="NCBIfam" id="TIGR01575">
    <property type="entry name" value="rimI"/>
    <property type="match status" value="1"/>
</dbReference>
<evidence type="ECO:0000256" key="4">
    <source>
        <dbReference type="ARBA" id="ARBA00023315"/>
    </source>
</evidence>
<dbReference type="PANTHER" id="PTHR43420:SF44">
    <property type="entry name" value="ACETYLTRANSFERASE YPEA"/>
    <property type="match status" value="1"/>
</dbReference>
<reference evidence="8 9" key="1">
    <citation type="submission" date="2023-09" db="EMBL/GenBank/DDBJ databases">
        <authorList>
            <person name="Rey-Velasco X."/>
        </authorList>
    </citation>
    <scope>NUCLEOTIDE SEQUENCE [LARGE SCALE GENOMIC DNA]</scope>
    <source>
        <strain evidence="8 9">P385</strain>
    </source>
</reference>
<dbReference type="CDD" id="cd04301">
    <property type="entry name" value="NAT_SF"/>
    <property type="match status" value="1"/>
</dbReference>
<organism evidence="8 9">
    <name type="scientific">Spectribacter acetivorans</name>
    <dbReference type="NCBI Taxonomy" id="3075603"/>
    <lineage>
        <taxon>Bacteria</taxon>
        <taxon>Pseudomonadati</taxon>
        <taxon>Pseudomonadota</taxon>
        <taxon>Gammaproteobacteria</taxon>
        <taxon>Salinisphaerales</taxon>
        <taxon>Salinisphaeraceae</taxon>
        <taxon>Spectribacter</taxon>
    </lineage>
</organism>
<dbReference type="Proteomes" id="UP001259982">
    <property type="component" value="Unassembled WGS sequence"/>
</dbReference>
<comment type="caution">
    <text evidence="5">Lacks conserved residue(s) required for the propagation of feature annotation.</text>
</comment>
<sequence length="154" mass="16799">MSAELRSVCDIRPLTIADLPAVLSIERAAYDFPWSEGIFRDCLRVGYRGFAATGPDAELKGYALLSVAVGDAHVLNLCVSPLCRRQGVATQLLEQLVSQARRQGADTLLLEVRPSNRGAVALYDANGFNEVGVRRRYYPAAHGREDALILARAL</sequence>
<evidence type="ECO:0000256" key="2">
    <source>
        <dbReference type="ARBA" id="ARBA00022490"/>
    </source>
</evidence>
<feature type="domain" description="N-acetyltransferase" evidence="7">
    <location>
        <begin position="9"/>
        <end position="154"/>
    </location>
</feature>
<comment type="similarity">
    <text evidence="1 5 6">Belongs to the acetyltransferase family. RimI subfamily.</text>
</comment>
<dbReference type="GO" id="GO:0008999">
    <property type="term" value="F:protein-N-terminal-alanine acetyltransferase activity"/>
    <property type="evidence" value="ECO:0007669"/>
    <property type="project" value="UniProtKB-EC"/>
</dbReference>
<feature type="active site" description="Proton acceptor" evidence="5">
    <location>
        <position position="111"/>
    </location>
</feature>
<protein>
    <recommendedName>
        <fullName evidence="5 6">[Ribosomal protein bS18]-alanine N-acetyltransferase</fullName>
        <ecNumber evidence="5 6">2.3.1.266</ecNumber>
    </recommendedName>
</protein>
<dbReference type="InterPro" id="IPR043690">
    <property type="entry name" value="RimI"/>
</dbReference>
<feature type="binding site" evidence="5">
    <location>
        <position position="116"/>
    </location>
    <ligand>
        <name>acetyl-CoA</name>
        <dbReference type="ChEBI" id="CHEBI:57288"/>
    </ligand>
</feature>
<accession>A0ABU3B6E0</accession>
<dbReference type="InterPro" id="IPR016181">
    <property type="entry name" value="Acyl_CoA_acyltransferase"/>
</dbReference>
<evidence type="ECO:0000313" key="8">
    <source>
        <dbReference type="EMBL" id="MDT0617700.1"/>
    </source>
</evidence>
<proteinExistence type="inferred from homology"/>
<comment type="caution">
    <text evidence="8">The sequence shown here is derived from an EMBL/GenBank/DDBJ whole genome shotgun (WGS) entry which is preliminary data.</text>
</comment>
<dbReference type="Gene3D" id="3.40.630.30">
    <property type="match status" value="1"/>
</dbReference>